<dbReference type="EMBL" id="UINC01051882">
    <property type="protein sequence ID" value="SVB66563.1"/>
    <property type="molecule type" value="Genomic_DNA"/>
</dbReference>
<evidence type="ECO:0008006" key="2">
    <source>
        <dbReference type="Google" id="ProtNLM"/>
    </source>
</evidence>
<accession>A0A382FWB9</accession>
<evidence type="ECO:0000313" key="1">
    <source>
        <dbReference type="EMBL" id="SVB66563.1"/>
    </source>
</evidence>
<dbReference type="AlphaFoldDB" id="A0A382FWB9"/>
<feature type="non-terminal residue" evidence="1">
    <location>
        <position position="33"/>
    </location>
</feature>
<reference evidence="1" key="1">
    <citation type="submission" date="2018-05" db="EMBL/GenBank/DDBJ databases">
        <authorList>
            <person name="Lanie J.A."/>
            <person name="Ng W.-L."/>
            <person name="Kazmierczak K.M."/>
            <person name="Andrzejewski T.M."/>
            <person name="Davidsen T.M."/>
            <person name="Wayne K.J."/>
            <person name="Tettelin H."/>
            <person name="Glass J.I."/>
            <person name="Rusch D."/>
            <person name="Podicherti R."/>
            <person name="Tsui H.-C.T."/>
            <person name="Winkler M.E."/>
        </authorList>
    </citation>
    <scope>NUCLEOTIDE SEQUENCE</scope>
</reference>
<organism evidence="1">
    <name type="scientific">marine metagenome</name>
    <dbReference type="NCBI Taxonomy" id="408172"/>
    <lineage>
        <taxon>unclassified sequences</taxon>
        <taxon>metagenomes</taxon>
        <taxon>ecological metagenomes</taxon>
    </lineage>
</organism>
<sequence>MANKEIERKIAVIFATDVVGYSKSVEVNEEQTI</sequence>
<gene>
    <name evidence="1" type="ORF">METZ01_LOCUS219417</name>
</gene>
<name>A0A382FWB9_9ZZZZ</name>
<protein>
    <recommendedName>
        <fullName evidence="2">Guanylate cyclase domain-containing protein</fullName>
    </recommendedName>
</protein>
<proteinExistence type="predicted"/>